<feature type="binding site" evidence="7">
    <location>
        <position position="371"/>
    </location>
    <ligand>
        <name>phosphoenolpyruvate</name>
        <dbReference type="ChEBI" id="CHEBI:58702"/>
    </ligand>
</feature>
<dbReference type="Proteomes" id="UP000095765">
    <property type="component" value="Unassembled WGS sequence"/>
</dbReference>
<dbReference type="PANTHER" id="PTHR21090:SF5">
    <property type="entry name" value="PENTAFUNCTIONAL AROM POLYPEPTIDE"/>
    <property type="match status" value="1"/>
</dbReference>
<dbReference type="EMBL" id="CZBE01000007">
    <property type="protein sequence ID" value="CUP57925.1"/>
    <property type="molecule type" value="Genomic_DNA"/>
</dbReference>
<proteinExistence type="inferred from homology"/>
<dbReference type="CDD" id="cd01556">
    <property type="entry name" value="EPSP_synthase"/>
    <property type="match status" value="1"/>
</dbReference>
<evidence type="ECO:0000256" key="4">
    <source>
        <dbReference type="ARBA" id="ARBA00022679"/>
    </source>
</evidence>
<dbReference type="InterPro" id="IPR023193">
    <property type="entry name" value="EPSP_synthase_CS"/>
</dbReference>
<comment type="caution">
    <text evidence="7">Lacks conserved residue(s) required for the propagation of feature annotation.</text>
</comment>
<accession>A0A174PHN7</accession>
<feature type="binding site" evidence="7">
    <location>
        <position position="89"/>
    </location>
    <ligand>
        <name>phosphoenolpyruvate</name>
        <dbReference type="ChEBI" id="CHEBI:58702"/>
    </ligand>
</feature>
<dbReference type="PANTHER" id="PTHR21090">
    <property type="entry name" value="AROM/DEHYDROQUINATE SYNTHASE"/>
    <property type="match status" value="1"/>
</dbReference>
<reference evidence="9 10" key="1">
    <citation type="submission" date="2015-09" db="EMBL/GenBank/DDBJ databases">
        <authorList>
            <consortium name="Pathogen Informatics"/>
        </authorList>
    </citation>
    <scope>NUCLEOTIDE SEQUENCE [LARGE SCALE GENOMIC DNA]</scope>
    <source>
        <strain evidence="9 10">2789STDY5834939</strain>
    </source>
</reference>
<evidence type="ECO:0000256" key="3">
    <source>
        <dbReference type="ARBA" id="ARBA00022605"/>
    </source>
</evidence>
<protein>
    <recommendedName>
        <fullName evidence="7">3-phosphoshikimate 1-carboxyvinyltransferase</fullName>
        <ecNumber evidence="7">2.5.1.19</ecNumber>
    </recommendedName>
    <alternativeName>
        <fullName evidence="7">5-enolpyruvylshikimate-3-phosphate synthase</fullName>
        <shortName evidence="7">EPSP synthase</shortName>
        <shortName evidence="7">EPSPS</shortName>
    </alternativeName>
</protein>
<dbReference type="GO" id="GO:0003866">
    <property type="term" value="F:3-phosphoshikimate 1-carboxyvinyltransferase activity"/>
    <property type="evidence" value="ECO:0007669"/>
    <property type="project" value="UniProtKB-UniRule"/>
</dbReference>
<feature type="binding site" evidence="7">
    <location>
        <position position="22"/>
    </location>
    <ligand>
        <name>3-phosphoshikimate</name>
        <dbReference type="ChEBI" id="CHEBI:145989"/>
    </ligand>
</feature>
<feature type="binding site" evidence="7">
    <location>
        <position position="26"/>
    </location>
    <ligand>
        <name>3-phosphoshikimate</name>
        <dbReference type="ChEBI" id="CHEBI:145989"/>
    </ligand>
</feature>
<evidence type="ECO:0000256" key="7">
    <source>
        <dbReference type="HAMAP-Rule" id="MF_00210"/>
    </source>
</evidence>
<comment type="pathway">
    <text evidence="1 7">Metabolic intermediate biosynthesis; chorismate biosynthesis; chorismate from D-erythrose 4-phosphate and phosphoenolpyruvate: step 6/7.</text>
</comment>
<dbReference type="PROSITE" id="PS00885">
    <property type="entry name" value="EPSP_SYNTHASE_2"/>
    <property type="match status" value="1"/>
</dbReference>
<feature type="binding site" evidence="7">
    <location>
        <position position="21"/>
    </location>
    <ligand>
        <name>phosphoenolpyruvate</name>
        <dbReference type="ChEBI" id="CHEBI:58702"/>
    </ligand>
</feature>
<dbReference type="GO" id="GO:0008652">
    <property type="term" value="P:amino acid biosynthetic process"/>
    <property type="evidence" value="ECO:0007669"/>
    <property type="project" value="UniProtKB-KW"/>
</dbReference>
<feature type="binding site" evidence="7">
    <location>
        <position position="117"/>
    </location>
    <ligand>
        <name>phosphoenolpyruvate</name>
        <dbReference type="ChEBI" id="CHEBI:58702"/>
    </ligand>
</feature>
<dbReference type="InterPro" id="IPR001986">
    <property type="entry name" value="Enolpyruvate_Tfrase_dom"/>
</dbReference>
<feature type="binding site" evidence="7">
    <location>
        <position position="158"/>
    </location>
    <ligand>
        <name>3-phosphoshikimate</name>
        <dbReference type="ChEBI" id="CHEBI:145989"/>
    </ligand>
</feature>
<feature type="domain" description="Enolpyruvate transferase" evidence="8">
    <location>
        <begin position="12"/>
        <end position="405"/>
    </location>
</feature>
<evidence type="ECO:0000259" key="8">
    <source>
        <dbReference type="Pfam" id="PF00275"/>
    </source>
</evidence>
<dbReference type="InterPro" id="IPR006264">
    <property type="entry name" value="EPSP_synthase"/>
</dbReference>
<feature type="binding site" evidence="7">
    <location>
        <position position="299"/>
    </location>
    <ligand>
        <name>3-phosphoshikimate</name>
        <dbReference type="ChEBI" id="CHEBI:145989"/>
    </ligand>
</feature>
<dbReference type="Pfam" id="PF00275">
    <property type="entry name" value="EPSP_synthase"/>
    <property type="match status" value="1"/>
</dbReference>
<dbReference type="RefSeq" id="WP_006877066.1">
    <property type="nucleotide sequence ID" value="NZ_CABIWA010000009.1"/>
</dbReference>
<dbReference type="OrthoDB" id="9809920at2"/>
<dbReference type="GO" id="GO:0005737">
    <property type="term" value="C:cytoplasm"/>
    <property type="evidence" value="ECO:0007669"/>
    <property type="project" value="UniProtKB-SubCell"/>
</dbReference>
<feature type="binding site" evidence="7">
    <location>
        <position position="330"/>
    </location>
    <ligand>
        <name>phosphoenolpyruvate</name>
        <dbReference type="ChEBI" id="CHEBI:58702"/>
    </ligand>
</feature>
<dbReference type="Gene3D" id="3.65.10.10">
    <property type="entry name" value="Enolpyruvate transferase domain"/>
    <property type="match status" value="2"/>
</dbReference>
<feature type="binding site" evidence="7">
    <location>
        <position position="186"/>
    </location>
    <ligand>
        <name>3-phosphoshikimate</name>
        <dbReference type="ChEBI" id="CHEBI:145989"/>
    </ligand>
</feature>
<feature type="binding site" evidence="7">
    <location>
        <position position="159"/>
    </location>
    <ligand>
        <name>3-phosphoshikimate</name>
        <dbReference type="ChEBI" id="CHEBI:145989"/>
    </ligand>
</feature>
<evidence type="ECO:0000256" key="1">
    <source>
        <dbReference type="ARBA" id="ARBA00004811"/>
    </source>
</evidence>
<dbReference type="HAMAP" id="MF_00210">
    <property type="entry name" value="EPSP_synth"/>
    <property type="match status" value="1"/>
</dbReference>
<keyword evidence="4 7" id="KW-0808">Transferase</keyword>
<dbReference type="PIRSF" id="PIRSF000505">
    <property type="entry name" value="EPSPS"/>
    <property type="match status" value="1"/>
</dbReference>
<feature type="binding site" evidence="7">
    <location>
        <position position="326"/>
    </location>
    <ligand>
        <name>3-phosphoshikimate</name>
        <dbReference type="ChEBI" id="CHEBI:145989"/>
    </ligand>
</feature>
<dbReference type="NCBIfam" id="TIGR01356">
    <property type="entry name" value="aroA"/>
    <property type="match status" value="1"/>
</dbReference>
<evidence type="ECO:0000313" key="10">
    <source>
        <dbReference type="Proteomes" id="UP000095765"/>
    </source>
</evidence>
<organism evidence="9 10">
    <name type="scientific">Anaerotruncus colihominis</name>
    <dbReference type="NCBI Taxonomy" id="169435"/>
    <lineage>
        <taxon>Bacteria</taxon>
        <taxon>Bacillati</taxon>
        <taxon>Bacillota</taxon>
        <taxon>Clostridia</taxon>
        <taxon>Eubacteriales</taxon>
        <taxon>Oscillospiraceae</taxon>
        <taxon>Anaerotruncus</taxon>
    </lineage>
</organism>
<keyword evidence="3 7" id="KW-0028">Amino-acid biosynthesis</keyword>
<evidence type="ECO:0000256" key="2">
    <source>
        <dbReference type="ARBA" id="ARBA00009948"/>
    </source>
</evidence>
<name>A0A174PHN7_9FIRM</name>
<dbReference type="AlphaFoldDB" id="A0A174PHN7"/>
<comment type="similarity">
    <text evidence="2 7">Belongs to the EPSP synthase family.</text>
</comment>
<evidence type="ECO:0000256" key="5">
    <source>
        <dbReference type="ARBA" id="ARBA00023141"/>
    </source>
</evidence>
<dbReference type="InterPro" id="IPR036968">
    <property type="entry name" value="Enolpyruvate_Tfrase_sf"/>
</dbReference>
<gene>
    <name evidence="7 9" type="primary">aroA</name>
    <name evidence="9" type="ORF">ERS852551_01248</name>
</gene>
<dbReference type="EC" id="2.5.1.19" evidence="7"/>
<dbReference type="GeneID" id="72465319"/>
<feature type="binding site" evidence="7">
    <location>
        <position position="160"/>
    </location>
    <ligand>
        <name>3-phosphoshikimate</name>
        <dbReference type="ChEBI" id="CHEBI:145989"/>
    </ligand>
</feature>
<comment type="subcellular location">
    <subcellularLocation>
        <location evidence="7">Cytoplasm</location>
    </subcellularLocation>
</comment>
<feature type="binding site" evidence="7">
    <location>
        <position position="160"/>
    </location>
    <ligand>
        <name>phosphoenolpyruvate</name>
        <dbReference type="ChEBI" id="CHEBI:58702"/>
    </ligand>
</feature>
<keyword evidence="5 7" id="KW-0057">Aromatic amino acid biosynthesis</keyword>
<comment type="function">
    <text evidence="7">Catalyzes the transfer of the enolpyruvyl moiety of phosphoenolpyruvate (PEP) to the 5-hydroxyl of shikimate-3-phosphate (S3P) to produce enolpyruvyl shikimate-3-phosphate and inorganic phosphate.</text>
</comment>
<feature type="active site" description="Proton acceptor" evidence="7">
    <location>
        <position position="299"/>
    </location>
</feature>
<comment type="subunit">
    <text evidence="7">Monomer.</text>
</comment>
<dbReference type="SUPFAM" id="SSF55205">
    <property type="entry name" value="EPT/RTPC-like"/>
    <property type="match status" value="1"/>
</dbReference>
<keyword evidence="7" id="KW-0963">Cytoplasm</keyword>
<feature type="binding site" evidence="7">
    <location>
        <position position="21"/>
    </location>
    <ligand>
        <name>3-phosphoshikimate</name>
        <dbReference type="ChEBI" id="CHEBI:145989"/>
    </ligand>
</feature>
<dbReference type="UniPathway" id="UPA00053">
    <property type="reaction ID" value="UER00089"/>
</dbReference>
<dbReference type="GO" id="GO:0009423">
    <property type="term" value="P:chorismate biosynthetic process"/>
    <property type="evidence" value="ECO:0007669"/>
    <property type="project" value="UniProtKB-UniRule"/>
</dbReference>
<dbReference type="GO" id="GO:0009073">
    <property type="term" value="P:aromatic amino acid family biosynthetic process"/>
    <property type="evidence" value="ECO:0007669"/>
    <property type="project" value="UniProtKB-KW"/>
</dbReference>
<feature type="binding site" evidence="7">
    <location>
        <position position="397"/>
    </location>
    <ligand>
        <name>phosphoenolpyruvate</name>
        <dbReference type="ChEBI" id="CHEBI:58702"/>
    </ligand>
</feature>
<sequence>MSDVRILPHAPRGKLAAPPSKSAAHRALICAALSAMPCRVFPVAASSDMRATLRVLRAMGVNWTQEENTVVFEGASWQAREPFDCLESGSTLRFLLPVAAALGLPAAFTGGGRLPERPLGALMEQMRAHGVAFSDGRLPFSISGRLAAGRYTLPGDVSSQFISGLLFALPLVEGDSEIVLTSPLQSAGYVDMTLEALAQSGIRVSRTESGWQVPGGQAYRSGERTVEADWSNAAFWLCAGAAGGDVRLTGLRDGSAQGDRAVFDLIGQFGAQISRDANVTRCAHAPLHGIRIDAGPIPDLVPILAVTAAFAQGDTEIYNAGRLRIKESDRLSTVAALLRDLGGSVDEYPDRLTIHGGGLRGGTADGANDHRVVMSAAIAGMFCREPVLIRGAEAVHKSYPDFFEDFKKLGGLCDVI</sequence>
<comment type="catalytic activity">
    <reaction evidence="6">
        <text>3-phosphoshikimate + phosphoenolpyruvate = 5-O-(1-carboxyvinyl)-3-phosphoshikimate + phosphate</text>
        <dbReference type="Rhea" id="RHEA:21256"/>
        <dbReference type="ChEBI" id="CHEBI:43474"/>
        <dbReference type="ChEBI" id="CHEBI:57701"/>
        <dbReference type="ChEBI" id="CHEBI:58702"/>
        <dbReference type="ChEBI" id="CHEBI:145989"/>
        <dbReference type="EC" id="2.5.1.19"/>
    </reaction>
    <physiologicalReaction direction="left-to-right" evidence="6">
        <dbReference type="Rhea" id="RHEA:21257"/>
    </physiologicalReaction>
</comment>
<evidence type="ECO:0000256" key="6">
    <source>
        <dbReference type="ARBA" id="ARBA00044633"/>
    </source>
</evidence>
<evidence type="ECO:0000313" key="9">
    <source>
        <dbReference type="EMBL" id="CUP57925.1"/>
    </source>
</evidence>
<dbReference type="InterPro" id="IPR013792">
    <property type="entry name" value="RNA3'P_cycl/enolpyr_Trfase_a/b"/>
</dbReference>